<sequence>MESDYKSKLRSAKQSSRDRKSLCSKSVTAKRHRGESADHRKPQKRTTARKSESFGHRDGRPKRMESRESDTASDEVDDGSSCDTPALKPGKTLQSLRQIAGKFGVPMSGNKSQITHRIQWYKKYNLNSSIIGAAPPVKAVDESSFIDDLLFKSCDQELQHSLKWLTVVEAFSYFQKRSARQGYRNGKLLRNSGFLRNVCYAKDMSNKILPARMFCKHGTDLRKMQINPLCTNQFRSCIWILLQLILPK</sequence>
<feature type="compositionally biased region" description="Acidic residues" evidence="1">
    <location>
        <begin position="71"/>
        <end position="80"/>
    </location>
</feature>
<evidence type="ECO:0000256" key="1">
    <source>
        <dbReference type="SAM" id="MobiDB-lite"/>
    </source>
</evidence>
<dbReference type="GeneID" id="134291112"/>
<keyword evidence="3" id="KW-1185">Reference proteome</keyword>
<proteinExistence type="predicted"/>
<accession>A0ABM1ZC74</accession>
<dbReference type="Proteomes" id="UP000069940">
    <property type="component" value="Unassembled WGS sequence"/>
</dbReference>
<organism evidence="2 3">
    <name type="scientific">Aedes albopictus</name>
    <name type="common">Asian tiger mosquito</name>
    <name type="synonym">Stegomyia albopicta</name>
    <dbReference type="NCBI Taxonomy" id="7160"/>
    <lineage>
        <taxon>Eukaryota</taxon>
        <taxon>Metazoa</taxon>
        <taxon>Ecdysozoa</taxon>
        <taxon>Arthropoda</taxon>
        <taxon>Hexapoda</taxon>
        <taxon>Insecta</taxon>
        <taxon>Pterygota</taxon>
        <taxon>Neoptera</taxon>
        <taxon>Endopterygota</taxon>
        <taxon>Diptera</taxon>
        <taxon>Nematocera</taxon>
        <taxon>Culicoidea</taxon>
        <taxon>Culicidae</taxon>
        <taxon>Culicinae</taxon>
        <taxon>Aedini</taxon>
        <taxon>Aedes</taxon>
        <taxon>Stegomyia</taxon>
    </lineage>
</organism>
<reference evidence="3" key="1">
    <citation type="journal article" date="2015" name="Proc. Natl. Acad. Sci. U.S.A.">
        <title>Genome sequence of the Asian Tiger mosquito, Aedes albopictus, reveals insights into its biology, genetics, and evolution.</title>
        <authorList>
            <person name="Chen X.G."/>
            <person name="Jiang X."/>
            <person name="Gu J."/>
            <person name="Xu M."/>
            <person name="Wu Y."/>
            <person name="Deng Y."/>
            <person name="Zhang C."/>
            <person name="Bonizzoni M."/>
            <person name="Dermauw W."/>
            <person name="Vontas J."/>
            <person name="Armbruster P."/>
            <person name="Huang X."/>
            <person name="Yang Y."/>
            <person name="Zhang H."/>
            <person name="He W."/>
            <person name="Peng H."/>
            <person name="Liu Y."/>
            <person name="Wu K."/>
            <person name="Chen J."/>
            <person name="Lirakis M."/>
            <person name="Topalis P."/>
            <person name="Van Leeuwen T."/>
            <person name="Hall A.B."/>
            <person name="Jiang X."/>
            <person name="Thorpe C."/>
            <person name="Mueller R.L."/>
            <person name="Sun C."/>
            <person name="Waterhouse R.M."/>
            <person name="Yan G."/>
            <person name="Tu Z.J."/>
            <person name="Fang X."/>
            <person name="James A.A."/>
        </authorList>
    </citation>
    <scope>NUCLEOTIDE SEQUENCE [LARGE SCALE GENOMIC DNA]</scope>
    <source>
        <strain evidence="3">Foshan</strain>
    </source>
</reference>
<reference evidence="2" key="2">
    <citation type="submission" date="2025-05" db="UniProtKB">
        <authorList>
            <consortium name="EnsemblMetazoa"/>
        </authorList>
    </citation>
    <scope>IDENTIFICATION</scope>
    <source>
        <strain evidence="2">Foshan</strain>
    </source>
</reference>
<dbReference type="EnsemblMetazoa" id="AALFPA23_017123.R24971">
    <property type="protein sequence ID" value="AALFPA23_017123.P24971"/>
    <property type="gene ID" value="AALFPA23_017123"/>
</dbReference>
<evidence type="ECO:0000313" key="3">
    <source>
        <dbReference type="Proteomes" id="UP000069940"/>
    </source>
</evidence>
<dbReference type="RefSeq" id="XP_062714415.1">
    <property type="nucleotide sequence ID" value="XM_062858431.1"/>
</dbReference>
<protein>
    <recommendedName>
        <fullName evidence="4">SAP domain-containing protein</fullName>
    </recommendedName>
</protein>
<feature type="region of interest" description="Disordered" evidence="1">
    <location>
        <begin position="1"/>
        <end position="91"/>
    </location>
</feature>
<feature type="compositionally biased region" description="Basic and acidic residues" evidence="1">
    <location>
        <begin position="49"/>
        <end position="70"/>
    </location>
</feature>
<name>A0ABM1ZC74_AEDAL</name>
<evidence type="ECO:0008006" key="4">
    <source>
        <dbReference type="Google" id="ProtNLM"/>
    </source>
</evidence>
<evidence type="ECO:0000313" key="2">
    <source>
        <dbReference type="EnsemblMetazoa" id="AALFPA23_017123.P24971"/>
    </source>
</evidence>